<feature type="chain" id="PRO_5038428647" description="DUF2613 domain-containing protein" evidence="2">
    <location>
        <begin position="26"/>
        <end position="117"/>
    </location>
</feature>
<organism evidence="3 4">
    <name type="scientific">Corynebacterium mendelii</name>
    <dbReference type="NCBI Taxonomy" id="2765362"/>
    <lineage>
        <taxon>Bacteria</taxon>
        <taxon>Bacillati</taxon>
        <taxon>Actinomycetota</taxon>
        <taxon>Actinomycetes</taxon>
        <taxon>Mycobacteriales</taxon>
        <taxon>Corynebacteriaceae</taxon>
        <taxon>Corynebacterium</taxon>
    </lineage>
</organism>
<feature type="signal peptide" evidence="2">
    <location>
        <begin position="1"/>
        <end position="25"/>
    </location>
</feature>
<feature type="transmembrane region" description="Helical" evidence="1">
    <location>
        <begin position="51"/>
        <end position="69"/>
    </location>
</feature>
<dbReference type="AlphaFoldDB" id="A0A939DZ24"/>
<proteinExistence type="predicted"/>
<evidence type="ECO:0008006" key="5">
    <source>
        <dbReference type="Google" id="ProtNLM"/>
    </source>
</evidence>
<keyword evidence="4" id="KW-1185">Reference proteome</keyword>
<dbReference type="Proteomes" id="UP000664332">
    <property type="component" value="Unassembled WGS sequence"/>
</dbReference>
<name>A0A939DZ24_9CORY</name>
<protein>
    <recommendedName>
        <fullName evidence="5">DUF2613 domain-containing protein</fullName>
    </recommendedName>
</protein>
<evidence type="ECO:0000313" key="4">
    <source>
        <dbReference type="Proteomes" id="UP000664332"/>
    </source>
</evidence>
<comment type="caution">
    <text evidence="3">The sequence shown here is derived from an EMBL/GenBank/DDBJ whole genome shotgun (WGS) entry which is preliminary data.</text>
</comment>
<keyword evidence="1" id="KW-1133">Transmembrane helix</keyword>
<keyword evidence="1" id="KW-0472">Membrane</keyword>
<keyword evidence="1" id="KW-0812">Transmembrane</keyword>
<evidence type="ECO:0000256" key="1">
    <source>
        <dbReference type="SAM" id="Phobius"/>
    </source>
</evidence>
<keyword evidence="2" id="KW-0732">Signal</keyword>
<evidence type="ECO:0000256" key="2">
    <source>
        <dbReference type="SAM" id="SignalP"/>
    </source>
</evidence>
<accession>A0A939DZ24</accession>
<reference evidence="3" key="1">
    <citation type="submission" date="2021-03" db="EMBL/GenBank/DDBJ databases">
        <authorList>
            <person name="Sun Q."/>
        </authorList>
    </citation>
    <scope>NUCLEOTIDE SEQUENCE</scope>
    <source>
        <strain evidence="3">CCM 8862</strain>
    </source>
</reference>
<dbReference type="RefSeq" id="WP_207118403.1">
    <property type="nucleotide sequence ID" value="NZ_JAFLEQ010000005.1"/>
</dbReference>
<gene>
    <name evidence="3" type="ORF">JZY06_03325</name>
</gene>
<evidence type="ECO:0000313" key="3">
    <source>
        <dbReference type="EMBL" id="MBN9643663.1"/>
    </source>
</evidence>
<sequence>MKIRTRMAAVAVAGAVALTSMTGTAAAEGNATIDKNGSTVNTDASSKDVNLSGYGGLAIVGALAAVVFLEGIVSVLNAPYCGANPDKCPNSLTASLSSGASSQLDMLRHQVPRIPIR</sequence>
<dbReference type="EMBL" id="JAFLEQ010000005">
    <property type="protein sequence ID" value="MBN9643663.1"/>
    <property type="molecule type" value="Genomic_DNA"/>
</dbReference>